<dbReference type="InterPro" id="IPR007867">
    <property type="entry name" value="GMC_OxRtase_C"/>
</dbReference>
<dbReference type="SUPFAM" id="SSF54373">
    <property type="entry name" value="FAD-linked reductases, C-terminal domain"/>
    <property type="match status" value="1"/>
</dbReference>
<organism evidence="9 10">
    <name type="scientific">Thiothrix eikelboomii</name>
    <dbReference type="NCBI Taxonomy" id="92487"/>
    <lineage>
        <taxon>Bacteria</taxon>
        <taxon>Pseudomonadati</taxon>
        <taxon>Pseudomonadota</taxon>
        <taxon>Gammaproteobacteria</taxon>
        <taxon>Thiotrichales</taxon>
        <taxon>Thiotrichaceae</taxon>
        <taxon>Thiothrix</taxon>
    </lineage>
</organism>
<dbReference type="Gene3D" id="3.50.50.60">
    <property type="entry name" value="FAD/NAD(P)-binding domain"/>
    <property type="match status" value="1"/>
</dbReference>
<dbReference type="PANTHER" id="PTHR11552">
    <property type="entry name" value="GLUCOSE-METHANOL-CHOLINE GMC OXIDOREDUCTASE"/>
    <property type="match status" value="1"/>
</dbReference>
<evidence type="ECO:0000259" key="7">
    <source>
        <dbReference type="PROSITE" id="PS00623"/>
    </source>
</evidence>
<dbReference type="STRING" id="92487.SAMN02745130_01669"/>
<dbReference type="Pfam" id="PF05199">
    <property type="entry name" value="GMC_oxred_C"/>
    <property type="match status" value="1"/>
</dbReference>
<evidence type="ECO:0000256" key="2">
    <source>
        <dbReference type="ARBA" id="ARBA00010790"/>
    </source>
</evidence>
<feature type="domain" description="Glucose-methanol-choline oxidoreductase N-terminal" evidence="7">
    <location>
        <begin position="81"/>
        <end position="104"/>
    </location>
</feature>
<dbReference type="Pfam" id="PF00732">
    <property type="entry name" value="GMC_oxred_N"/>
    <property type="match status" value="1"/>
</dbReference>
<evidence type="ECO:0000256" key="5">
    <source>
        <dbReference type="PIRSR" id="PIRSR000137-2"/>
    </source>
</evidence>
<evidence type="ECO:0000256" key="6">
    <source>
        <dbReference type="RuleBase" id="RU003968"/>
    </source>
</evidence>
<dbReference type="PROSITE" id="PS00623">
    <property type="entry name" value="GMC_OXRED_1"/>
    <property type="match status" value="1"/>
</dbReference>
<comment type="cofactor">
    <cofactor evidence="1 5">
        <name>FAD</name>
        <dbReference type="ChEBI" id="CHEBI:57692"/>
    </cofactor>
</comment>
<dbReference type="AlphaFoldDB" id="A0A1T4WHE4"/>
<keyword evidence="4 5" id="KW-0274">FAD</keyword>
<dbReference type="RefSeq" id="WP_078922143.1">
    <property type="nucleotide sequence ID" value="NZ_FUYB01000006.1"/>
</dbReference>
<dbReference type="Proteomes" id="UP000190460">
    <property type="component" value="Unassembled WGS sequence"/>
</dbReference>
<accession>A0A1T4WHE4</accession>
<dbReference type="InterPro" id="IPR000172">
    <property type="entry name" value="GMC_OxRdtase_N"/>
</dbReference>
<feature type="binding site" evidence="5">
    <location>
        <begin position="91"/>
        <end position="94"/>
    </location>
    <ligand>
        <name>FAD</name>
        <dbReference type="ChEBI" id="CHEBI:57692"/>
    </ligand>
</feature>
<dbReference type="OrthoDB" id="9785276at2"/>
<dbReference type="GO" id="GO:0016614">
    <property type="term" value="F:oxidoreductase activity, acting on CH-OH group of donors"/>
    <property type="evidence" value="ECO:0007669"/>
    <property type="project" value="InterPro"/>
</dbReference>
<dbReference type="PIRSF" id="PIRSF000137">
    <property type="entry name" value="Alcohol_oxidase"/>
    <property type="match status" value="1"/>
</dbReference>
<dbReference type="InterPro" id="IPR012132">
    <property type="entry name" value="GMC_OxRdtase"/>
</dbReference>
<evidence type="ECO:0000313" key="9">
    <source>
        <dbReference type="EMBL" id="SKA76766.1"/>
    </source>
</evidence>
<evidence type="ECO:0000259" key="8">
    <source>
        <dbReference type="PROSITE" id="PS00624"/>
    </source>
</evidence>
<dbReference type="PANTHER" id="PTHR11552:SF147">
    <property type="entry name" value="CHOLINE DEHYDROGENASE, MITOCHONDRIAL"/>
    <property type="match status" value="1"/>
</dbReference>
<feature type="binding site" evidence="5">
    <location>
        <position position="219"/>
    </location>
    <ligand>
        <name>FAD</name>
        <dbReference type="ChEBI" id="CHEBI:57692"/>
    </ligand>
</feature>
<dbReference type="InterPro" id="IPR036188">
    <property type="entry name" value="FAD/NAD-bd_sf"/>
</dbReference>
<dbReference type="EMBL" id="FUYB01000006">
    <property type="protein sequence ID" value="SKA76766.1"/>
    <property type="molecule type" value="Genomic_DNA"/>
</dbReference>
<dbReference type="PROSITE" id="PS00624">
    <property type="entry name" value="GMC_OXRED_2"/>
    <property type="match status" value="1"/>
</dbReference>
<dbReference type="GO" id="GO:0050660">
    <property type="term" value="F:flavin adenine dinucleotide binding"/>
    <property type="evidence" value="ECO:0007669"/>
    <property type="project" value="InterPro"/>
</dbReference>
<sequence>MQHYDYIIVGAGAAGCVVANRLSANPKVSVCLIEAGGSDKSLWVKIPAGIFGLYGNKKYDYTYQGVPQKQLNNRVITVNRGKGLGGSSSINSMVYIRGNQHDYDGWAALGCEGWSYQEVLPIFKDLERNLAGQDPAYHGFTGELNVVNPQDINELARRFVQAGAAAKLPENTDFNGESQLGLGIYQVTQNQGVRVSSYTAFIEPIQQRPNLTILTNTEVFKLQITQDRVTGVELERDGVHSSLQCTREVILSAGAIASPRILLASGIGDQDELKALGLECKQHLPGVGENLQDHIDSMVTVRSPQPVSIGVSWASVFPHILPAPFQYGLKRKGWWTTNYVEAGGFAKTRYAEAAPLGSPAADPDVQFHFTPIFRSYRGRKLEMGHGYSLFTCVLRPESKGRVKLANDGRFKNLLIDHNFFSAAADQKVLIEAVKKAREILASPVFDTVRGEEMAPTSRLQSDEEILAYLRQTASTVFHPVGTCKMGVDALAVVNPYDLKVKGMQNLRVIDASIMPKLISGNTSAPSMMIGEKGARMILAAA</sequence>
<protein>
    <submittedName>
        <fullName evidence="9">Choline dehydrogenase</fullName>
    </submittedName>
</protein>
<gene>
    <name evidence="9" type="ORF">SAMN02745130_01669</name>
</gene>
<name>A0A1T4WHE4_9GAMM</name>
<keyword evidence="10" id="KW-1185">Reference proteome</keyword>
<evidence type="ECO:0000256" key="3">
    <source>
        <dbReference type="ARBA" id="ARBA00022630"/>
    </source>
</evidence>
<evidence type="ECO:0000256" key="1">
    <source>
        <dbReference type="ARBA" id="ARBA00001974"/>
    </source>
</evidence>
<feature type="domain" description="Glucose-methanol-choline oxidoreductase N-terminal" evidence="8">
    <location>
        <begin position="254"/>
        <end position="268"/>
    </location>
</feature>
<dbReference type="Gene3D" id="3.30.560.10">
    <property type="entry name" value="Glucose Oxidase, domain 3"/>
    <property type="match status" value="1"/>
</dbReference>
<evidence type="ECO:0000313" key="10">
    <source>
        <dbReference type="Proteomes" id="UP000190460"/>
    </source>
</evidence>
<dbReference type="SUPFAM" id="SSF51905">
    <property type="entry name" value="FAD/NAD(P)-binding domain"/>
    <property type="match status" value="1"/>
</dbReference>
<keyword evidence="3 6" id="KW-0285">Flavoprotein</keyword>
<proteinExistence type="inferred from homology"/>
<reference evidence="9 10" key="1">
    <citation type="submission" date="2017-02" db="EMBL/GenBank/DDBJ databases">
        <authorList>
            <person name="Peterson S.W."/>
        </authorList>
    </citation>
    <scope>NUCLEOTIDE SEQUENCE [LARGE SCALE GENOMIC DNA]</scope>
    <source>
        <strain evidence="9 10">ATCC 49788</strain>
    </source>
</reference>
<evidence type="ECO:0000256" key="4">
    <source>
        <dbReference type="ARBA" id="ARBA00022827"/>
    </source>
</evidence>
<comment type="similarity">
    <text evidence="2 6">Belongs to the GMC oxidoreductase family.</text>
</comment>